<feature type="compositionally biased region" description="Acidic residues" evidence="2">
    <location>
        <begin position="91"/>
        <end position="120"/>
    </location>
</feature>
<dbReference type="InterPro" id="IPR040446">
    <property type="entry name" value="RRP7"/>
</dbReference>
<gene>
    <name evidence="5" type="ORF">FIBRA_04410</name>
</gene>
<accession>J4G7B4</accession>
<feature type="domain" description="Rrp7 RRM-like N-terminal" evidence="4">
    <location>
        <begin position="11"/>
        <end position="78"/>
    </location>
</feature>
<dbReference type="RefSeq" id="XP_012181601.1">
    <property type="nucleotide sequence ID" value="XM_012326211.1"/>
</dbReference>
<dbReference type="GO" id="GO:0034456">
    <property type="term" value="C:UTP-C complex"/>
    <property type="evidence" value="ECO:0007669"/>
    <property type="project" value="TreeGrafter"/>
</dbReference>
<dbReference type="Pfam" id="PF12923">
    <property type="entry name" value="RRP7"/>
    <property type="match status" value="1"/>
</dbReference>
<dbReference type="Gene3D" id="3.30.70.330">
    <property type="match status" value="1"/>
</dbReference>
<protein>
    <recommendedName>
        <fullName evidence="7">RRM domain-containing protein</fullName>
    </recommendedName>
</protein>
<dbReference type="STRING" id="599839.J4G7B4"/>
<dbReference type="HOGENOM" id="CLU_036234_0_0_1"/>
<dbReference type="GO" id="GO:0006364">
    <property type="term" value="P:rRNA processing"/>
    <property type="evidence" value="ECO:0007669"/>
    <property type="project" value="TreeGrafter"/>
</dbReference>
<dbReference type="EMBL" id="HE797076">
    <property type="protein sequence ID" value="CCM02318.1"/>
    <property type="molecule type" value="Genomic_DNA"/>
</dbReference>
<evidence type="ECO:0000256" key="1">
    <source>
        <dbReference type="ARBA" id="ARBA00006110"/>
    </source>
</evidence>
<dbReference type="AlphaFoldDB" id="J4G7B4"/>
<name>J4G7B4_9APHY</name>
<dbReference type="GO" id="GO:0003676">
    <property type="term" value="F:nucleic acid binding"/>
    <property type="evidence" value="ECO:0007669"/>
    <property type="project" value="InterPro"/>
</dbReference>
<evidence type="ECO:0000313" key="6">
    <source>
        <dbReference type="Proteomes" id="UP000006352"/>
    </source>
</evidence>
<evidence type="ECO:0000256" key="2">
    <source>
        <dbReference type="SAM" id="MobiDB-lite"/>
    </source>
</evidence>
<evidence type="ECO:0000259" key="3">
    <source>
        <dbReference type="Pfam" id="PF12923"/>
    </source>
</evidence>
<evidence type="ECO:0000313" key="5">
    <source>
        <dbReference type="EMBL" id="CCM02318.1"/>
    </source>
</evidence>
<dbReference type="CDD" id="cd12950">
    <property type="entry name" value="RRP7_Rrp7p"/>
    <property type="match status" value="1"/>
</dbReference>
<dbReference type="Gene3D" id="6.10.250.1770">
    <property type="match status" value="1"/>
</dbReference>
<dbReference type="PANTHER" id="PTHR13191:SF0">
    <property type="entry name" value="RIBOSOMAL RNA-PROCESSING PROTEIN 7 HOMOLOG A-RELATED"/>
    <property type="match status" value="1"/>
</dbReference>
<reference evidence="5 6" key="1">
    <citation type="journal article" date="2012" name="Appl. Environ. Microbiol.">
        <title>Short-read sequencing for genomic analysis of the brown rot fungus Fibroporia radiculosa.</title>
        <authorList>
            <person name="Tang J.D."/>
            <person name="Perkins A.D."/>
            <person name="Sonstegard T.S."/>
            <person name="Schroeder S.G."/>
            <person name="Burgess S.C."/>
            <person name="Diehl S.V."/>
        </authorList>
    </citation>
    <scope>NUCLEOTIDE SEQUENCE [LARGE SCALE GENOMIC DNA]</scope>
    <source>
        <strain evidence="5 6">TFFH 294</strain>
    </source>
</reference>
<evidence type="ECO:0008006" key="7">
    <source>
        <dbReference type="Google" id="ProtNLM"/>
    </source>
</evidence>
<evidence type="ECO:0000259" key="4">
    <source>
        <dbReference type="Pfam" id="PF17799"/>
    </source>
</evidence>
<keyword evidence="6" id="KW-1185">Reference proteome</keyword>
<dbReference type="OrthoDB" id="5390at2759"/>
<organism evidence="5 6">
    <name type="scientific">Fibroporia radiculosa</name>
    <dbReference type="NCBI Taxonomy" id="599839"/>
    <lineage>
        <taxon>Eukaryota</taxon>
        <taxon>Fungi</taxon>
        <taxon>Dikarya</taxon>
        <taxon>Basidiomycota</taxon>
        <taxon>Agaricomycotina</taxon>
        <taxon>Agaricomycetes</taxon>
        <taxon>Polyporales</taxon>
        <taxon>Fibroporiaceae</taxon>
        <taxon>Fibroporia</taxon>
    </lineage>
</organism>
<dbReference type="InParanoid" id="J4G7B4"/>
<dbReference type="SUPFAM" id="SSF54928">
    <property type="entry name" value="RNA-binding domain, RBD"/>
    <property type="match status" value="1"/>
</dbReference>
<feature type="domain" description="Ribosomal RNA-processing protein 7 C-terminal" evidence="3">
    <location>
        <begin position="200"/>
        <end position="330"/>
    </location>
</feature>
<dbReference type="InterPro" id="IPR040447">
    <property type="entry name" value="RRM_Rrp7"/>
</dbReference>
<dbReference type="GO" id="GO:0032545">
    <property type="term" value="C:CURI complex"/>
    <property type="evidence" value="ECO:0007669"/>
    <property type="project" value="TreeGrafter"/>
</dbReference>
<dbReference type="GeneID" id="24097229"/>
<proteinExistence type="inferred from homology"/>
<feature type="region of interest" description="Disordered" evidence="2">
    <location>
        <begin position="262"/>
        <end position="290"/>
    </location>
</feature>
<dbReference type="PANTHER" id="PTHR13191">
    <property type="entry name" value="RIBOSOMAL RNA PROCESSING PROTEIN 7-RELATED"/>
    <property type="match status" value="1"/>
</dbReference>
<dbReference type="InterPro" id="IPR012677">
    <property type="entry name" value="Nucleotide-bd_a/b_plait_sf"/>
</dbReference>
<dbReference type="Proteomes" id="UP000006352">
    <property type="component" value="Unassembled WGS sequence"/>
</dbReference>
<comment type="similarity">
    <text evidence="1">Belongs to the RRP7 family.</text>
</comment>
<dbReference type="GO" id="GO:0000028">
    <property type="term" value="P:ribosomal small subunit assembly"/>
    <property type="evidence" value="ECO:0007669"/>
    <property type="project" value="TreeGrafter"/>
</dbReference>
<dbReference type="InterPro" id="IPR035979">
    <property type="entry name" value="RBD_domain_sf"/>
</dbReference>
<feature type="region of interest" description="Disordered" evidence="2">
    <location>
        <begin position="88"/>
        <end position="137"/>
    </location>
</feature>
<dbReference type="InterPro" id="IPR024326">
    <property type="entry name" value="RRP7_C"/>
</dbReference>
<dbReference type="Pfam" id="PF17799">
    <property type="entry name" value="RRM_Rrp7"/>
    <property type="match status" value="1"/>
</dbReference>
<sequence>MAQTSSLPTSIAGFTPIPVSYSQSSIHILYARAHTGSHKPKSNAKGKNVDLPDARTLFLVNVPVDATERELTLFFKSCGTVERIVFHGEGDGAEVPEEESESEGEGEEGSNAGEDADDTAPEERPRKKRKTGKDAVPQIVPLPSVELRKFRCTGRSAHIIFLDDTSLSRALQQPSRPKPWQIDQSAPMGLSHYRALYDSLRPPLDVVRAHADSYMELFEHEQAKKRQESKYRMGEAVVDEDGFTLVTRGGAYGKTLGGGVGVASKKFQGNTESGGKRARRNKKEKGENDNFYAFQIHEKKRQELIDLKRKWEEDKAKVEKLKQSRKFRPY</sequence>